<evidence type="ECO:0000313" key="2">
    <source>
        <dbReference type="Proteomes" id="UP001420932"/>
    </source>
</evidence>
<comment type="caution">
    <text evidence="1">The sequence shown here is derived from an EMBL/GenBank/DDBJ whole genome shotgun (WGS) entry which is preliminary data.</text>
</comment>
<dbReference type="AlphaFoldDB" id="A0AAP0Q1A3"/>
<evidence type="ECO:0000313" key="1">
    <source>
        <dbReference type="EMBL" id="KAK9163598.1"/>
    </source>
</evidence>
<dbReference type="Proteomes" id="UP001420932">
    <property type="component" value="Unassembled WGS sequence"/>
</dbReference>
<sequence>MEQQWATTDATVALMLTEEKRKQQLLRNHQRQRRANDVVRRCDSGEDAGELADELQQWQQLGAVARHQTDRSPTRCNNRGYSRVSGTYLEASAGHFKGVGVFMFTLFPCVFVYGRRDDDLERCVGRGLPFNRFLSFEALGGSLTSDQHVSSFDREEGVLISSPSGPSLFYDQSRKGGDWRLPLIWNASTSLLVGGKFVFTVKLSVQKRRGMLGDVSGDVAVPSLSRSSGPLGILVFDQVQIRSRARARRQHLAIYSEDIGAAFILTLL</sequence>
<gene>
    <name evidence="1" type="ORF">Syun_004500</name>
</gene>
<name>A0AAP0Q1A3_9MAGN</name>
<dbReference type="EMBL" id="JBBNAF010000002">
    <property type="protein sequence ID" value="KAK9163598.1"/>
    <property type="molecule type" value="Genomic_DNA"/>
</dbReference>
<keyword evidence="2" id="KW-1185">Reference proteome</keyword>
<proteinExistence type="predicted"/>
<protein>
    <submittedName>
        <fullName evidence="1">Uncharacterized protein</fullName>
    </submittedName>
</protein>
<organism evidence="1 2">
    <name type="scientific">Stephania yunnanensis</name>
    <dbReference type="NCBI Taxonomy" id="152371"/>
    <lineage>
        <taxon>Eukaryota</taxon>
        <taxon>Viridiplantae</taxon>
        <taxon>Streptophyta</taxon>
        <taxon>Embryophyta</taxon>
        <taxon>Tracheophyta</taxon>
        <taxon>Spermatophyta</taxon>
        <taxon>Magnoliopsida</taxon>
        <taxon>Ranunculales</taxon>
        <taxon>Menispermaceae</taxon>
        <taxon>Menispermoideae</taxon>
        <taxon>Cissampelideae</taxon>
        <taxon>Stephania</taxon>
    </lineage>
</organism>
<accession>A0AAP0Q1A3</accession>
<reference evidence="1 2" key="1">
    <citation type="submission" date="2024-01" db="EMBL/GenBank/DDBJ databases">
        <title>Genome assemblies of Stephania.</title>
        <authorList>
            <person name="Yang L."/>
        </authorList>
    </citation>
    <scope>NUCLEOTIDE SEQUENCE [LARGE SCALE GENOMIC DNA]</scope>
    <source>
        <strain evidence="1">YNDBR</strain>
        <tissue evidence="1">Leaf</tissue>
    </source>
</reference>